<dbReference type="EMBL" id="CAXAMM010027058">
    <property type="protein sequence ID" value="CAK9060125.1"/>
    <property type="molecule type" value="Genomic_DNA"/>
</dbReference>
<keyword evidence="3" id="KW-1185">Reference proteome</keyword>
<evidence type="ECO:0000313" key="2">
    <source>
        <dbReference type="EMBL" id="CAK9060125.1"/>
    </source>
</evidence>
<comment type="caution">
    <text evidence="2">The sequence shown here is derived from an EMBL/GenBank/DDBJ whole genome shotgun (WGS) entry which is preliminary data.</text>
</comment>
<reference evidence="2 3" key="1">
    <citation type="submission" date="2024-02" db="EMBL/GenBank/DDBJ databases">
        <authorList>
            <person name="Chen Y."/>
            <person name="Shah S."/>
            <person name="Dougan E. K."/>
            <person name="Thang M."/>
            <person name="Chan C."/>
        </authorList>
    </citation>
    <scope>NUCLEOTIDE SEQUENCE [LARGE SCALE GENOMIC DNA]</scope>
</reference>
<evidence type="ECO:0000313" key="3">
    <source>
        <dbReference type="Proteomes" id="UP001642464"/>
    </source>
</evidence>
<gene>
    <name evidence="2" type="ORF">SCF082_LOCUS31724</name>
</gene>
<organism evidence="2 3">
    <name type="scientific">Durusdinium trenchii</name>
    <dbReference type="NCBI Taxonomy" id="1381693"/>
    <lineage>
        <taxon>Eukaryota</taxon>
        <taxon>Sar</taxon>
        <taxon>Alveolata</taxon>
        <taxon>Dinophyceae</taxon>
        <taxon>Suessiales</taxon>
        <taxon>Symbiodiniaceae</taxon>
        <taxon>Durusdinium</taxon>
    </lineage>
</organism>
<feature type="region of interest" description="Disordered" evidence="1">
    <location>
        <begin position="48"/>
        <end position="71"/>
    </location>
</feature>
<evidence type="ECO:0000256" key="1">
    <source>
        <dbReference type="SAM" id="MobiDB-lite"/>
    </source>
</evidence>
<name>A0ABP0NCU3_9DINO</name>
<accession>A0ABP0NCU3</accession>
<feature type="non-terminal residue" evidence="2">
    <location>
        <position position="1"/>
    </location>
</feature>
<feature type="non-terminal residue" evidence="2">
    <location>
        <position position="71"/>
    </location>
</feature>
<dbReference type="Proteomes" id="UP001642464">
    <property type="component" value="Unassembled WGS sequence"/>
</dbReference>
<proteinExistence type="predicted"/>
<sequence length="71" mass="7737">VPGEKDCNCKVNCKQGYVHVGGGKEDKDGMRMCDAKTKSFPLAPTCMKKPSPPQCSDPSEEDTLKVKGCRF</sequence>
<protein>
    <submittedName>
        <fullName evidence="2">Uncharacterized protein</fullName>
    </submittedName>
</protein>